<dbReference type="AlphaFoldDB" id="A0A0D3ESS7"/>
<reference evidence="2" key="2">
    <citation type="submission" date="2015-03" db="UniProtKB">
        <authorList>
            <consortium name="EnsemblPlants"/>
        </authorList>
    </citation>
    <scope>IDENTIFICATION</scope>
</reference>
<dbReference type="HOGENOM" id="CLU_1273988_0_0_1"/>
<dbReference type="PaxDb" id="65489-OBART01G27330.1"/>
<dbReference type="Gramene" id="OBART01G27330.1">
    <property type="protein sequence ID" value="OBART01G27330.1"/>
    <property type="gene ID" value="OBART01G27330"/>
</dbReference>
<protein>
    <submittedName>
        <fullName evidence="2">Uncharacterized protein</fullName>
    </submittedName>
</protein>
<keyword evidence="3" id="KW-1185">Reference proteome</keyword>
<sequence>MNRVENWATFKCGFWGLFGHDPNESFQKFGSIQSSPFGNIYGQNDVYTTILPRFVIVFSTRQGVTIGGRKHTPATSGLRQQAAQQEKGCHGGNNVDDPLSLGSIYSSVPTPPLSLSLFVDPALLPSPTPVVIPTLSHLPTQLVVSSTQPHFIIIPALSSSLSQVPQPPSPLSVLAQVLMYEYQESPHCVTGTKNHVLYYAYIEMCRQLDPQGLFNNLLRETRCDPVWTQANTCYFCGLIS</sequence>
<feature type="region of interest" description="Disordered" evidence="1">
    <location>
        <begin position="68"/>
        <end position="92"/>
    </location>
</feature>
<accession>A0A0D3ESS7</accession>
<dbReference type="Proteomes" id="UP000026960">
    <property type="component" value="Chromosome 1"/>
</dbReference>
<dbReference type="EnsemblPlants" id="OBART01G27330.1">
    <property type="protein sequence ID" value="OBART01G27330.1"/>
    <property type="gene ID" value="OBART01G27330"/>
</dbReference>
<proteinExistence type="predicted"/>
<name>A0A0D3ESS7_9ORYZ</name>
<reference evidence="2" key="1">
    <citation type="journal article" date="2009" name="Rice">
        <title>De Novo Next Generation Sequencing of Plant Genomes.</title>
        <authorList>
            <person name="Rounsley S."/>
            <person name="Marri P.R."/>
            <person name="Yu Y."/>
            <person name="He R."/>
            <person name="Sisneros N."/>
            <person name="Goicoechea J.L."/>
            <person name="Lee S.J."/>
            <person name="Angelova A."/>
            <person name="Kudrna D."/>
            <person name="Luo M."/>
            <person name="Affourtit J."/>
            <person name="Desany B."/>
            <person name="Knight J."/>
            <person name="Niazi F."/>
            <person name="Egholm M."/>
            <person name="Wing R.A."/>
        </authorList>
    </citation>
    <scope>NUCLEOTIDE SEQUENCE [LARGE SCALE GENOMIC DNA]</scope>
    <source>
        <strain evidence="2">cv. IRGC 105608</strain>
    </source>
</reference>
<evidence type="ECO:0000313" key="3">
    <source>
        <dbReference type="Proteomes" id="UP000026960"/>
    </source>
</evidence>
<feature type="compositionally biased region" description="Polar residues" evidence="1">
    <location>
        <begin position="73"/>
        <end position="84"/>
    </location>
</feature>
<organism evidence="2">
    <name type="scientific">Oryza barthii</name>
    <dbReference type="NCBI Taxonomy" id="65489"/>
    <lineage>
        <taxon>Eukaryota</taxon>
        <taxon>Viridiplantae</taxon>
        <taxon>Streptophyta</taxon>
        <taxon>Embryophyta</taxon>
        <taxon>Tracheophyta</taxon>
        <taxon>Spermatophyta</taxon>
        <taxon>Magnoliopsida</taxon>
        <taxon>Liliopsida</taxon>
        <taxon>Poales</taxon>
        <taxon>Poaceae</taxon>
        <taxon>BOP clade</taxon>
        <taxon>Oryzoideae</taxon>
        <taxon>Oryzeae</taxon>
        <taxon>Oryzinae</taxon>
        <taxon>Oryza</taxon>
    </lineage>
</organism>
<evidence type="ECO:0000313" key="2">
    <source>
        <dbReference type="EnsemblPlants" id="OBART01G27330.1"/>
    </source>
</evidence>
<evidence type="ECO:0000256" key="1">
    <source>
        <dbReference type="SAM" id="MobiDB-lite"/>
    </source>
</evidence>